<reference evidence="1" key="1">
    <citation type="journal article" date="2011" name="PLoS Biol.">
        <title>Gene gain and loss during evolution of obligate parasitism in the white rust pathogen of Arabidopsis thaliana.</title>
        <authorList>
            <person name="Kemen E."/>
            <person name="Gardiner A."/>
            <person name="Schultz-Larsen T."/>
            <person name="Kemen A.C."/>
            <person name="Balmuth A.L."/>
            <person name="Robert-Seilaniantz A."/>
            <person name="Bailey K."/>
            <person name="Holub E."/>
            <person name="Studholme D.J."/>
            <person name="Maclean D."/>
            <person name="Jones J.D."/>
        </authorList>
    </citation>
    <scope>NUCLEOTIDE SEQUENCE</scope>
</reference>
<name>F0WW21_9STRA</name>
<sequence>MLDAAISRRQRTTFYGIPCTQHGSERNVMVAFSSFTLVYANSNATLAVEGMRKLNFAVSVQLNMLHITLENRNNGRRRQCMCFVKGFFFNKSDTNMLIRGGMKHICMQ</sequence>
<dbReference type="AlphaFoldDB" id="F0WW21"/>
<organism evidence="1">
    <name type="scientific">Albugo laibachii Nc14</name>
    <dbReference type="NCBI Taxonomy" id="890382"/>
    <lineage>
        <taxon>Eukaryota</taxon>
        <taxon>Sar</taxon>
        <taxon>Stramenopiles</taxon>
        <taxon>Oomycota</taxon>
        <taxon>Peronosporomycetes</taxon>
        <taxon>Albuginales</taxon>
        <taxon>Albuginaceae</taxon>
        <taxon>Albugo</taxon>
    </lineage>
</organism>
<accession>F0WW21</accession>
<reference evidence="1" key="2">
    <citation type="submission" date="2011-02" db="EMBL/GenBank/DDBJ databases">
        <authorList>
            <person name="MacLean D."/>
        </authorList>
    </citation>
    <scope>NUCLEOTIDE SEQUENCE</scope>
</reference>
<dbReference type="EMBL" id="FR824353">
    <property type="protein sequence ID" value="CCA25624.1"/>
    <property type="molecule type" value="Genomic_DNA"/>
</dbReference>
<dbReference type="HOGENOM" id="CLU_2201948_0_0_1"/>
<gene>
    <name evidence="1" type="primary">AlNc14C308G10471</name>
    <name evidence="1" type="ORF">ALNC14_117680</name>
</gene>
<evidence type="ECO:0000313" key="1">
    <source>
        <dbReference type="EMBL" id="CCA25624.1"/>
    </source>
</evidence>
<protein>
    <submittedName>
        <fullName evidence="1">AlNc14C308G10471 protein</fullName>
    </submittedName>
</protein>
<proteinExistence type="predicted"/>